<dbReference type="EMBL" id="JACGCM010001753">
    <property type="protein sequence ID" value="KAF6150169.1"/>
    <property type="molecule type" value="Genomic_DNA"/>
</dbReference>
<reference evidence="6 7" key="1">
    <citation type="journal article" date="2020" name="IScience">
        <title>Genome Sequencing of the Endangered Kingdonia uniflora (Circaeasteraceae, Ranunculales) Reveals Potential Mechanisms of Evolutionary Specialization.</title>
        <authorList>
            <person name="Sun Y."/>
            <person name="Deng T."/>
            <person name="Zhang A."/>
            <person name="Moore M.J."/>
            <person name="Landis J.B."/>
            <person name="Lin N."/>
            <person name="Zhang H."/>
            <person name="Zhang X."/>
            <person name="Huang J."/>
            <person name="Zhang X."/>
            <person name="Sun H."/>
            <person name="Wang H."/>
        </authorList>
    </citation>
    <scope>NUCLEOTIDE SEQUENCE [LARGE SCALE GENOMIC DNA]</scope>
    <source>
        <strain evidence="6">TB1705</strain>
        <tissue evidence="6">Leaf</tissue>
    </source>
</reference>
<protein>
    <recommendedName>
        <fullName evidence="5">RING-type domain-containing protein</fullName>
    </recommendedName>
</protein>
<dbReference type="Gene3D" id="3.30.40.10">
    <property type="entry name" value="Zinc/RING finger domain, C3HC4 (zinc finger)"/>
    <property type="match status" value="1"/>
</dbReference>
<feature type="domain" description="RING-type" evidence="5">
    <location>
        <begin position="39"/>
        <end position="80"/>
    </location>
</feature>
<dbReference type="InterPro" id="IPR013083">
    <property type="entry name" value="Znf_RING/FYVE/PHD"/>
</dbReference>
<evidence type="ECO:0000256" key="2">
    <source>
        <dbReference type="ARBA" id="ARBA00022771"/>
    </source>
</evidence>
<keyword evidence="3" id="KW-0862">Zinc</keyword>
<dbReference type="InterPro" id="IPR001841">
    <property type="entry name" value="Znf_RING"/>
</dbReference>
<gene>
    <name evidence="6" type="ORF">GIB67_023124</name>
</gene>
<accession>A0A7J7M5L0</accession>
<organism evidence="6 7">
    <name type="scientific">Kingdonia uniflora</name>
    <dbReference type="NCBI Taxonomy" id="39325"/>
    <lineage>
        <taxon>Eukaryota</taxon>
        <taxon>Viridiplantae</taxon>
        <taxon>Streptophyta</taxon>
        <taxon>Embryophyta</taxon>
        <taxon>Tracheophyta</taxon>
        <taxon>Spermatophyta</taxon>
        <taxon>Magnoliopsida</taxon>
        <taxon>Ranunculales</taxon>
        <taxon>Circaeasteraceae</taxon>
        <taxon>Kingdonia</taxon>
    </lineage>
</organism>
<proteinExistence type="predicted"/>
<dbReference type="Pfam" id="PF13639">
    <property type="entry name" value="zf-RING_2"/>
    <property type="match status" value="1"/>
</dbReference>
<dbReference type="SUPFAM" id="SSF57850">
    <property type="entry name" value="RING/U-box"/>
    <property type="match status" value="1"/>
</dbReference>
<dbReference type="GO" id="GO:0008270">
    <property type="term" value="F:zinc ion binding"/>
    <property type="evidence" value="ECO:0007669"/>
    <property type="project" value="UniProtKB-KW"/>
</dbReference>
<dbReference type="PROSITE" id="PS50089">
    <property type="entry name" value="ZF_RING_2"/>
    <property type="match status" value="1"/>
</dbReference>
<comment type="caution">
    <text evidence="6">The sequence shown here is derived from an EMBL/GenBank/DDBJ whole genome shotgun (WGS) entry which is preliminary data.</text>
</comment>
<dbReference type="GO" id="GO:0005737">
    <property type="term" value="C:cytoplasm"/>
    <property type="evidence" value="ECO:0007669"/>
    <property type="project" value="TreeGrafter"/>
</dbReference>
<name>A0A7J7M5L0_9MAGN</name>
<dbReference type="GO" id="GO:0016567">
    <property type="term" value="P:protein ubiquitination"/>
    <property type="evidence" value="ECO:0007669"/>
    <property type="project" value="TreeGrafter"/>
</dbReference>
<dbReference type="Proteomes" id="UP000541444">
    <property type="component" value="Unassembled WGS sequence"/>
</dbReference>
<keyword evidence="7" id="KW-1185">Reference proteome</keyword>
<evidence type="ECO:0000313" key="7">
    <source>
        <dbReference type="Proteomes" id="UP000541444"/>
    </source>
</evidence>
<evidence type="ECO:0000256" key="1">
    <source>
        <dbReference type="ARBA" id="ARBA00022723"/>
    </source>
</evidence>
<sequence length="89" mass="10149">MLRKSIELANRPKIILALPSSVEALDTKKYEKSGEFDSCPVCLEEFMTGVDVTTMPFSHIFHKGCIVQWLGSWYTCPMCRFEMPKSLPC</sequence>
<dbReference type="GO" id="GO:0061630">
    <property type="term" value="F:ubiquitin protein ligase activity"/>
    <property type="evidence" value="ECO:0007669"/>
    <property type="project" value="TreeGrafter"/>
</dbReference>
<dbReference type="PANTHER" id="PTHR15710">
    <property type="entry name" value="E3 UBIQUITIN-PROTEIN LIGASE PRAJA"/>
    <property type="match status" value="1"/>
</dbReference>
<keyword evidence="2 4" id="KW-0863">Zinc-finger</keyword>
<evidence type="ECO:0000259" key="5">
    <source>
        <dbReference type="PROSITE" id="PS50089"/>
    </source>
</evidence>
<keyword evidence="1" id="KW-0479">Metal-binding</keyword>
<dbReference type="OrthoDB" id="8062037at2759"/>
<dbReference type="PANTHER" id="PTHR15710:SF77">
    <property type="entry name" value="RING-H2 FINGER PROTEIN ATL21B"/>
    <property type="match status" value="1"/>
</dbReference>
<dbReference type="SMART" id="SM00184">
    <property type="entry name" value="RING"/>
    <property type="match status" value="1"/>
</dbReference>
<dbReference type="AlphaFoldDB" id="A0A7J7M5L0"/>
<evidence type="ECO:0000256" key="4">
    <source>
        <dbReference type="PROSITE-ProRule" id="PRU00175"/>
    </source>
</evidence>
<evidence type="ECO:0000313" key="6">
    <source>
        <dbReference type="EMBL" id="KAF6150169.1"/>
    </source>
</evidence>
<evidence type="ECO:0000256" key="3">
    <source>
        <dbReference type="ARBA" id="ARBA00022833"/>
    </source>
</evidence>